<dbReference type="InterPro" id="IPR002686">
    <property type="entry name" value="Transposase_17"/>
</dbReference>
<feature type="non-terminal residue" evidence="2">
    <location>
        <position position="1"/>
    </location>
</feature>
<accession>A0ABU1AJ17</accession>
<gene>
    <name evidence="2" type="ORF">QEH59_10295</name>
</gene>
<dbReference type="Proteomes" id="UP001243717">
    <property type="component" value="Unassembled WGS sequence"/>
</dbReference>
<dbReference type="EMBL" id="JARXIC010000015">
    <property type="protein sequence ID" value="MDQ8194817.1"/>
    <property type="molecule type" value="Genomic_DNA"/>
</dbReference>
<dbReference type="RefSeq" id="WP_308985284.1">
    <property type="nucleotide sequence ID" value="NZ_JARXIC010000015.1"/>
</dbReference>
<sequence length="394" mass="44358">ITSESAASSAKPCSRSGKSTLHFDPDYLDTVQWIDLVKGMRMLVWGSMKVRRTKIHGRDAVYHCMTRVVNGERLFKDREKEMLRKMIWQVADFCGVQVLTYCVMSNHFHVLLRVPDRQQVDDAELMRRYQVLYPKPTKYQAASVEVLRSQLEADSEEAQQLRAKLLARMGDVSEYMKAVKQRFSVWFNRNHKRYGTLWADRFKSVLVEGHGNPLQTMAAYIDLNPVRAGLVEDPKDYRFCGYAEAVASLGSVILGGTEDSKSKVDARMGCRAGLLHVWGDHLSSGAGLAEALMQHRQLIFGKRAADAGLSEVERAAALKVLNEEGGQLPKSVMLRCRVRYFTDGAILGSAEFVRGFTGAWQMERGRKHPPKVNAMRGDWGGLAVIQGLRKQVFG</sequence>
<keyword evidence="3" id="KW-1185">Reference proteome</keyword>
<proteinExistence type="predicted"/>
<dbReference type="Pfam" id="PF01797">
    <property type="entry name" value="Y1_Tnp"/>
    <property type="match status" value="1"/>
</dbReference>
<protein>
    <submittedName>
        <fullName evidence="2">Transposase</fullName>
    </submittedName>
</protein>
<reference evidence="2 3" key="1">
    <citation type="submission" date="2023-04" db="EMBL/GenBank/DDBJ databases">
        <title>A novel bacteria isolated from coastal sediment.</title>
        <authorList>
            <person name="Liu X.-J."/>
            <person name="Du Z.-J."/>
        </authorList>
    </citation>
    <scope>NUCLEOTIDE SEQUENCE [LARGE SCALE GENOMIC DNA]</scope>
    <source>
        <strain evidence="2 3">SDUM461004</strain>
    </source>
</reference>
<dbReference type="SUPFAM" id="SSF143422">
    <property type="entry name" value="Transposase IS200-like"/>
    <property type="match status" value="1"/>
</dbReference>
<dbReference type="PANTHER" id="PTHR34322">
    <property type="entry name" value="TRANSPOSASE, Y1_TNP DOMAIN-CONTAINING"/>
    <property type="match status" value="1"/>
</dbReference>
<evidence type="ECO:0000313" key="3">
    <source>
        <dbReference type="Proteomes" id="UP001243717"/>
    </source>
</evidence>
<organism evidence="2 3">
    <name type="scientific">Thalassobacterium sedimentorum</name>
    <dbReference type="NCBI Taxonomy" id="3041258"/>
    <lineage>
        <taxon>Bacteria</taxon>
        <taxon>Pseudomonadati</taxon>
        <taxon>Verrucomicrobiota</taxon>
        <taxon>Opitutia</taxon>
        <taxon>Puniceicoccales</taxon>
        <taxon>Coraliomargaritaceae</taxon>
        <taxon>Thalassobacterium</taxon>
    </lineage>
</organism>
<dbReference type="InterPro" id="IPR036515">
    <property type="entry name" value="Transposase_17_sf"/>
</dbReference>
<evidence type="ECO:0000259" key="1">
    <source>
        <dbReference type="SMART" id="SM01321"/>
    </source>
</evidence>
<dbReference type="SMART" id="SM01321">
    <property type="entry name" value="Y1_Tnp"/>
    <property type="match status" value="1"/>
</dbReference>
<comment type="caution">
    <text evidence="2">The sequence shown here is derived from an EMBL/GenBank/DDBJ whole genome shotgun (WGS) entry which is preliminary data.</text>
</comment>
<name>A0ABU1AJ17_9BACT</name>
<evidence type="ECO:0000313" key="2">
    <source>
        <dbReference type="EMBL" id="MDQ8194817.1"/>
    </source>
</evidence>
<feature type="domain" description="Transposase IS200-like" evidence="1">
    <location>
        <begin position="57"/>
        <end position="224"/>
    </location>
</feature>
<dbReference type="PANTHER" id="PTHR34322:SF2">
    <property type="entry name" value="TRANSPOSASE IS200-LIKE DOMAIN-CONTAINING PROTEIN"/>
    <property type="match status" value="1"/>
</dbReference>
<dbReference type="Gene3D" id="3.30.70.1290">
    <property type="entry name" value="Transposase IS200-like"/>
    <property type="match status" value="1"/>
</dbReference>